<keyword evidence="8" id="KW-0378">Hydrolase</keyword>
<evidence type="ECO:0000256" key="3">
    <source>
        <dbReference type="ARBA" id="ARBA00005130"/>
    </source>
</evidence>
<feature type="domain" description="Peptidase M20 dimerisation" evidence="15">
    <location>
        <begin position="169"/>
        <end position="267"/>
    </location>
</feature>
<comment type="cofactor">
    <cofactor evidence="2">
        <name>Zn(2+)</name>
        <dbReference type="ChEBI" id="CHEBI:29105"/>
    </cofactor>
</comment>
<keyword evidence="9" id="KW-0862">Zinc</keyword>
<dbReference type="GO" id="GO:0009014">
    <property type="term" value="F:succinyl-diaminopimelate desuccinylase activity"/>
    <property type="evidence" value="ECO:0007669"/>
    <property type="project" value="UniProtKB-UniRule"/>
</dbReference>
<dbReference type="GO" id="GO:0008777">
    <property type="term" value="F:acetylornithine deacetylase activity"/>
    <property type="evidence" value="ECO:0007669"/>
    <property type="project" value="TreeGrafter"/>
</dbReference>
<dbReference type="InterPro" id="IPR050072">
    <property type="entry name" value="Peptidase_M20A"/>
</dbReference>
<dbReference type="RefSeq" id="WP_189131277.1">
    <property type="nucleotide sequence ID" value="NZ_BMMS01000007.1"/>
</dbReference>
<evidence type="ECO:0000256" key="11">
    <source>
        <dbReference type="ARBA" id="ARBA00023154"/>
    </source>
</evidence>
<keyword evidence="7" id="KW-0479">Metal-binding</keyword>
<evidence type="ECO:0000256" key="13">
    <source>
        <dbReference type="ARBA" id="ARBA00051301"/>
    </source>
</evidence>
<evidence type="ECO:0000256" key="5">
    <source>
        <dbReference type="ARBA" id="ARBA00011921"/>
    </source>
</evidence>
<dbReference type="InterPro" id="IPR002933">
    <property type="entry name" value="Peptidase_M20"/>
</dbReference>
<dbReference type="Pfam" id="PF07687">
    <property type="entry name" value="M20_dimer"/>
    <property type="match status" value="1"/>
</dbReference>
<evidence type="ECO:0000256" key="6">
    <source>
        <dbReference type="ARBA" id="ARBA00022605"/>
    </source>
</evidence>
<evidence type="ECO:0000313" key="17">
    <source>
        <dbReference type="Proteomes" id="UP000641932"/>
    </source>
</evidence>
<dbReference type="InterPro" id="IPR011650">
    <property type="entry name" value="Peptidase_M20_dimer"/>
</dbReference>
<evidence type="ECO:0000313" key="16">
    <source>
        <dbReference type="EMBL" id="GGO85939.1"/>
    </source>
</evidence>
<dbReference type="FunFam" id="3.40.630.10:FF:000034">
    <property type="entry name" value="Succinyl-diaminopimelate desuccinylase"/>
    <property type="match status" value="1"/>
</dbReference>
<comment type="subunit">
    <text evidence="4">Homodimer.</text>
</comment>
<dbReference type="PANTHER" id="PTHR43808:SF31">
    <property type="entry name" value="N-ACETYL-L-CITRULLINE DEACETYLASE"/>
    <property type="match status" value="1"/>
</dbReference>
<evidence type="ECO:0000259" key="15">
    <source>
        <dbReference type="Pfam" id="PF07687"/>
    </source>
</evidence>
<evidence type="ECO:0000256" key="9">
    <source>
        <dbReference type="ARBA" id="ARBA00022833"/>
    </source>
</evidence>
<dbReference type="Pfam" id="PF01546">
    <property type="entry name" value="Peptidase_M20"/>
    <property type="match status" value="1"/>
</dbReference>
<dbReference type="GO" id="GO:0046872">
    <property type="term" value="F:metal ion binding"/>
    <property type="evidence" value="ECO:0007669"/>
    <property type="project" value="UniProtKB-KW"/>
</dbReference>
<protein>
    <recommendedName>
        <fullName evidence="5 14">Succinyl-diaminopimelate desuccinylase</fullName>
        <ecNumber evidence="5 14">3.5.1.18</ecNumber>
    </recommendedName>
</protein>
<dbReference type="GO" id="GO:0009089">
    <property type="term" value="P:lysine biosynthetic process via diaminopimelate"/>
    <property type="evidence" value="ECO:0007669"/>
    <property type="project" value="UniProtKB-UniRule"/>
</dbReference>
<keyword evidence="6" id="KW-0028">Amino-acid biosynthesis</keyword>
<keyword evidence="12" id="KW-0170">Cobalt</keyword>
<proteinExistence type="predicted"/>
<name>A0A917ZMX4_9ACTN</name>
<comment type="caution">
    <text evidence="16">The sequence shown here is derived from an EMBL/GenBank/DDBJ whole genome shotgun (WGS) entry which is preliminary data.</text>
</comment>
<keyword evidence="11" id="KW-0457">Lysine biosynthesis</keyword>
<evidence type="ECO:0000256" key="14">
    <source>
        <dbReference type="NCBIfam" id="TIGR01900"/>
    </source>
</evidence>
<dbReference type="AlphaFoldDB" id="A0A917ZMX4"/>
<evidence type="ECO:0000256" key="10">
    <source>
        <dbReference type="ARBA" id="ARBA00022915"/>
    </source>
</evidence>
<evidence type="ECO:0000256" key="8">
    <source>
        <dbReference type="ARBA" id="ARBA00022801"/>
    </source>
</evidence>
<dbReference type="InterPro" id="IPR010174">
    <property type="entry name" value="Succinyl-DAP_deSuclase_DapE"/>
</dbReference>
<dbReference type="PANTHER" id="PTHR43808">
    <property type="entry name" value="ACETYLORNITHINE DEACETYLASE"/>
    <property type="match status" value="1"/>
</dbReference>
<dbReference type="NCBIfam" id="TIGR01900">
    <property type="entry name" value="dapE-gram_pos"/>
    <property type="match status" value="1"/>
</dbReference>
<keyword evidence="17" id="KW-1185">Reference proteome</keyword>
<evidence type="ECO:0000256" key="2">
    <source>
        <dbReference type="ARBA" id="ARBA00001947"/>
    </source>
</evidence>
<evidence type="ECO:0000256" key="1">
    <source>
        <dbReference type="ARBA" id="ARBA00001941"/>
    </source>
</evidence>
<keyword evidence="10" id="KW-0220">Diaminopimelate biosynthesis</keyword>
<gene>
    <name evidence="16" type="ORF">GCM10012280_20890</name>
</gene>
<comment type="pathway">
    <text evidence="3">Amino-acid biosynthesis; L-lysine biosynthesis via DAP pathway; LL-2,6-diaminopimelate from (S)-tetrahydrodipicolinate (succinylase route): step 3/3.</text>
</comment>
<dbReference type="GO" id="GO:0019877">
    <property type="term" value="P:diaminopimelate biosynthetic process"/>
    <property type="evidence" value="ECO:0007669"/>
    <property type="project" value="UniProtKB-KW"/>
</dbReference>
<dbReference type="EMBL" id="BMMS01000007">
    <property type="protein sequence ID" value="GGO85939.1"/>
    <property type="molecule type" value="Genomic_DNA"/>
</dbReference>
<reference evidence="16" key="2">
    <citation type="submission" date="2020-09" db="EMBL/GenBank/DDBJ databases">
        <authorList>
            <person name="Sun Q."/>
            <person name="Zhou Y."/>
        </authorList>
    </citation>
    <scope>NUCLEOTIDE SEQUENCE</scope>
    <source>
        <strain evidence="16">CGMCC 4.7201</strain>
    </source>
</reference>
<evidence type="ECO:0000256" key="12">
    <source>
        <dbReference type="ARBA" id="ARBA00023285"/>
    </source>
</evidence>
<dbReference type="Proteomes" id="UP000641932">
    <property type="component" value="Unassembled WGS sequence"/>
</dbReference>
<dbReference type="SUPFAM" id="SSF55031">
    <property type="entry name" value="Bacterial exopeptidase dimerisation domain"/>
    <property type="match status" value="1"/>
</dbReference>
<evidence type="ECO:0000256" key="7">
    <source>
        <dbReference type="ARBA" id="ARBA00022723"/>
    </source>
</evidence>
<dbReference type="Gene3D" id="3.40.630.10">
    <property type="entry name" value="Zn peptidases"/>
    <property type="match status" value="1"/>
</dbReference>
<dbReference type="GO" id="GO:0006526">
    <property type="term" value="P:L-arginine biosynthetic process"/>
    <property type="evidence" value="ECO:0007669"/>
    <property type="project" value="TreeGrafter"/>
</dbReference>
<evidence type="ECO:0000256" key="4">
    <source>
        <dbReference type="ARBA" id="ARBA00011738"/>
    </source>
</evidence>
<dbReference type="Gene3D" id="3.30.70.360">
    <property type="match status" value="1"/>
</dbReference>
<dbReference type="InterPro" id="IPR036264">
    <property type="entry name" value="Bact_exopeptidase_dim_dom"/>
</dbReference>
<reference evidence="16" key="1">
    <citation type="journal article" date="2014" name="Int. J. Syst. Evol. Microbiol.">
        <title>Complete genome sequence of Corynebacterium casei LMG S-19264T (=DSM 44701T), isolated from a smear-ripened cheese.</title>
        <authorList>
            <consortium name="US DOE Joint Genome Institute (JGI-PGF)"/>
            <person name="Walter F."/>
            <person name="Albersmeier A."/>
            <person name="Kalinowski J."/>
            <person name="Ruckert C."/>
        </authorList>
    </citation>
    <scope>NUCLEOTIDE SEQUENCE</scope>
    <source>
        <strain evidence="16">CGMCC 4.7201</strain>
    </source>
</reference>
<sequence>MTYPALDLSLDAVALTARLVDFPSVSGSEKALADAVEAALRTLPHLTVDRDGDAVVARTGLGRAERVVLAGHIDTVPIAGNVPSRLEGDILHGCGTSDMKSGVAVQLRIAATVPEPNRDLTFVFYDNEEVAAELNGLRRLAANHPDWLAADFAVLLEPSEAQVEGGCQGTVRVHVRVPGKRAHSARGWLGENAIHGAAPVLALLAAYEPRKVVIDGLEYREGLNAVRIEGGVAGNVIPDECAVTVNYRFAPDKSVEQALDHVREVFDGYTIEVDDAAPGALPGLSHPAAAAFVRATGGQARAKYGWTDVARFSELGVPAVNFGPGDPNYAHKRDELVRTPAITATEKALRQWLTS</sequence>
<accession>A0A917ZMX4</accession>
<dbReference type="FunFam" id="3.30.70.360:FF:000011">
    <property type="entry name" value="Succinyl-diaminopimelate desuccinylase"/>
    <property type="match status" value="1"/>
</dbReference>
<dbReference type="EC" id="3.5.1.18" evidence="5 14"/>
<dbReference type="SUPFAM" id="SSF53187">
    <property type="entry name" value="Zn-dependent exopeptidases"/>
    <property type="match status" value="1"/>
</dbReference>
<comment type="cofactor">
    <cofactor evidence="1">
        <name>Co(2+)</name>
        <dbReference type="ChEBI" id="CHEBI:48828"/>
    </cofactor>
</comment>
<comment type="catalytic activity">
    <reaction evidence="13">
        <text>N-succinyl-(2S,6S)-2,6-diaminopimelate + H2O = (2S,6S)-2,6-diaminopimelate + succinate</text>
        <dbReference type="Rhea" id="RHEA:22608"/>
        <dbReference type="ChEBI" id="CHEBI:15377"/>
        <dbReference type="ChEBI" id="CHEBI:30031"/>
        <dbReference type="ChEBI" id="CHEBI:57609"/>
        <dbReference type="ChEBI" id="CHEBI:58087"/>
        <dbReference type="EC" id="3.5.1.18"/>
    </reaction>
</comment>
<organism evidence="16 17">
    <name type="scientific">Wenjunlia tyrosinilytica</name>
    <dbReference type="NCBI Taxonomy" id="1544741"/>
    <lineage>
        <taxon>Bacteria</taxon>
        <taxon>Bacillati</taxon>
        <taxon>Actinomycetota</taxon>
        <taxon>Actinomycetes</taxon>
        <taxon>Kitasatosporales</taxon>
        <taxon>Streptomycetaceae</taxon>
        <taxon>Wenjunlia</taxon>
    </lineage>
</organism>